<feature type="coiled-coil region" evidence="1">
    <location>
        <begin position="19"/>
        <end position="66"/>
    </location>
</feature>
<keyword evidence="3" id="KW-1185">Reference proteome</keyword>
<dbReference type="InterPro" id="IPR007420">
    <property type="entry name" value="DUF465"/>
</dbReference>
<proteinExistence type="predicted"/>
<accession>A0A7M1LE87</accession>
<name>A0A7M1LE87_9BACT</name>
<protein>
    <submittedName>
        <fullName evidence="2">DUF465 domain-containing protein</fullName>
    </submittedName>
</protein>
<keyword evidence="1" id="KW-0175">Coiled coil</keyword>
<evidence type="ECO:0000256" key="1">
    <source>
        <dbReference type="SAM" id="Coils"/>
    </source>
</evidence>
<sequence length="69" mass="8359">MFPEYRELMSSLKGKNARFDSLMEKHDELDHKVTQLQNSYARDEEIQEVKQEKLRIKEEIYKLLKDADK</sequence>
<dbReference type="AlphaFoldDB" id="A0A7M1LE87"/>
<dbReference type="InterPro" id="IPR038444">
    <property type="entry name" value="DUF465_sf"/>
</dbReference>
<reference evidence="2 3" key="1">
    <citation type="submission" date="2020-10" db="EMBL/GenBank/DDBJ databases">
        <title>Campylobacter and Helicobacter PacBio genomes.</title>
        <authorList>
            <person name="Lane C."/>
        </authorList>
    </citation>
    <scope>NUCLEOTIDE SEQUENCE [LARGE SCALE GENOMIC DNA]</scope>
    <source>
        <strain evidence="2 3">2016D-0077</strain>
    </source>
</reference>
<dbReference type="EMBL" id="CP063078">
    <property type="protein sequence ID" value="QOQ86868.1"/>
    <property type="molecule type" value="Genomic_DNA"/>
</dbReference>
<dbReference type="RefSeq" id="WP_025803766.1">
    <property type="nucleotide sequence ID" value="NZ_CP053842.1"/>
</dbReference>
<organism evidence="2 3">
    <name type="scientific">Campylobacter corcagiensis</name>
    <dbReference type="NCBI Taxonomy" id="1448857"/>
    <lineage>
        <taxon>Bacteria</taxon>
        <taxon>Pseudomonadati</taxon>
        <taxon>Campylobacterota</taxon>
        <taxon>Epsilonproteobacteria</taxon>
        <taxon>Campylobacterales</taxon>
        <taxon>Campylobacteraceae</taxon>
        <taxon>Campylobacter</taxon>
    </lineage>
</organism>
<gene>
    <name evidence="2" type="ORF">IMC76_06535</name>
</gene>
<evidence type="ECO:0000313" key="3">
    <source>
        <dbReference type="Proteomes" id="UP000594749"/>
    </source>
</evidence>
<dbReference type="OrthoDB" id="5616367at2"/>
<dbReference type="Proteomes" id="UP000594749">
    <property type="component" value="Chromosome"/>
</dbReference>
<dbReference type="Pfam" id="PF04325">
    <property type="entry name" value="DUF465"/>
    <property type="match status" value="1"/>
</dbReference>
<evidence type="ECO:0000313" key="2">
    <source>
        <dbReference type="EMBL" id="QOQ86868.1"/>
    </source>
</evidence>
<dbReference type="Gene3D" id="6.10.280.50">
    <property type="match status" value="1"/>
</dbReference>